<sequence>MVTFAYMHQSTRVHMRIIYIYIHVCVCVFVHVCIHIMYRQRCKDKVSVCIDMYRKCNVVFWVSLMPDPKARLYLCSLFVTASLICCVYVIGTAFLAKDDIIFSGFGMNDTQHDAQVDKCKEKCRPLGSEALPEGIVSRTSNLEMRPLWGKINKKTKVKHSVNLLAIPVGIKQKELVNQMVEKFLGNNFVVMLFHYDGIVDEWNDLDWSGRVIHVAATNQTKWWFAKRFLHPDIVSEYDYIFLWDEDLGVENFHPGRYLSIVKEEDLEISQPALDAAKSKVHHQITARRRKSRVHRRFFKFKGGGRCFSNSTAPPCVGWVEMMAPVFSRAAWRCAWYMIQNDLIHGWGLDMQLGYCAQGDRTRKVGVVDSEYIVHMGLPTLGGVLGGHKLTDESPESSTQTENLADSDTLATSVLNEFDNRSAVRRQSYIEMRIFRRRWNKAVKADQCWVDPYNNQVQQTVH</sequence>
<dbReference type="Pfam" id="PF05212">
    <property type="entry name" value="DUF707"/>
    <property type="match status" value="1"/>
</dbReference>
<dbReference type="Proteomes" id="UP001652660">
    <property type="component" value="Chromosome 2e"/>
</dbReference>
<feature type="transmembrane region" description="Helical" evidence="1">
    <location>
        <begin position="17"/>
        <end position="38"/>
    </location>
</feature>
<dbReference type="RefSeq" id="XP_071935993.1">
    <property type="nucleotide sequence ID" value="XM_072079892.1"/>
</dbReference>
<dbReference type="PANTHER" id="PTHR31210">
    <property type="entry name" value="OS06G0731900 PROTEIN"/>
    <property type="match status" value="1"/>
</dbReference>
<accession>A0ABM4WW29</accession>
<evidence type="ECO:0000313" key="3">
    <source>
        <dbReference type="RefSeq" id="XP_071935993.1"/>
    </source>
</evidence>
<proteinExistence type="predicted"/>
<name>A0ABM4WW29_COFAR</name>
<keyword evidence="1" id="KW-1133">Transmembrane helix</keyword>
<keyword evidence="2" id="KW-1185">Reference proteome</keyword>
<keyword evidence="1" id="KW-0472">Membrane</keyword>
<keyword evidence="1" id="KW-0812">Transmembrane</keyword>
<organism evidence="2 3">
    <name type="scientific">Coffea arabica</name>
    <name type="common">Arabian coffee</name>
    <dbReference type="NCBI Taxonomy" id="13443"/>
    <lineage>
        <taxon>Eukaryota</taxon>
        <taxon>Viridiplantae</taxon>
        <taxon>Streptophyta</taxon>
        <taxon>Embryophyta</taxon>
        <taxon>Tracheophyta</taxon>
        <taxon>Spermatophyta</taxon>
        <taxon>Magnoliopsida</taxon>
        <taxon>eudicotyledons</taxon>
        <taxon>Gunneridae</taxon>
        <taxon>Pentapetalae</taxon>
        <taxon>asterids</taxon>
        <taxon>lamiids</taxon>
        <taxon>Gentianales</taxon>
        <taxon>Rubiaceae</taxon>
        <taxon>Ixoroideae</taxon>
        <taxon>Gardenieae complex</taxon>
        <taxon>Bertiereae - Coffeeae clade</taxon>
        <taxon>Coffeeae</taxon>
        <taxon>Coffea</taxon>
    </lineage>
</organism>
<dbReference type="GeneID" id="140036870"/>
<gene>
    <name evidence="3" type="primary">LOC140036870</name>
</gene>
<evidence type="ECO:0000256" key="1">
    <source>
        <dbReference type="SAM" id="Phobius"/>
    </source>
</evidence>
<protein>
    <submittedName>
        <fullName evidence="3">Uncharacterized protein isoform X1</fullName>
    </submittedName>
</protein>
<dbReference type="InterPro" id="IPR007877">
    <property type="entry name" value="DUF707"/>
</dbReference>
<feature type="transmembrane region" description="Helical" evidence="1">
    <location>
        <begin position="72"/>
        <end position="96"/>
    </location>
</feature>
<reference evidence="3" key="1">
    <citation type="submission" date="2025-08" db="UniProtKB">
        <authorList>
            <consortium name="RefSeq"/>
        </authorList>
    </citation>
    <scope>IDENTIFICATION</scope>
    <source>
        <tissue evidence="3">Leaves</tissue>
    </source>
</reference>
<dbReference type="PANTHER" id="PTHR31210:SF11">
    <property type="entry name" value="KETOGLUTARATE REDUCTASE TRANS-SPLICING-LIKE PROTEIN, PUTATIVE (DUF707)-RELATED"/>
    <property type="match status" value="1"/>
</dbReference>
<evidence type="ECO:0000313" key="2">
    <source>
        <dbReference type="Proteomes" id="UP001652660"/>
    </source>
</evidence>